<evidence type="ECO:0000256" key="2">
    <source>
        <dbReference type="ARBA" id="ARBA00007862"/>
    </source>
</evidence>
<dbReference type="SMART" id="SM00244">
    <property type="entry name" value="PHB"/>
    <property type="match status" value="1"/>
</dbReference>
<keyword evidence="3" id="KW-0812">Transmembrane</keyword>
<keyword evidence="4" id="KW-1133">Transmembrane helix</keyword>
<comment type="similarity">
    <text evidence="2">Belongs to the band 7/mec-2 family. HflC subfamily.</text>
</comment>
<evidence type="ECO:0000256" key="4">
    <source>
        <dbReference type="ARBA" id="ARBA00022989"/>
    </source>
</evidence>
<protein>
    <submittedName>
        <fullName evidence="7">Protein HflC</fullName>
    </submittedName>
</protein>
<reference evidence="7" key="1">
    <citation type="submission" date="2018-07" db="EMBL/GenBank/DDBJ databases">
        <authorList>
            <person name="Quirk P.G."/>
            <person name="Krulwich T.A."/>
        </authorList>
    </citation>
    <scope>NUCLEOTIDE SEQUENCE</scope>
</reference>
<dbReference type="CDD" id="cd03405">
    <property type="entry name" value="SPFH_HflC"/>
    <property type="match status" value="1"/>
</dbReference>
<evidence type="ECO:0000256" key="5">
    <source>
        <dbReference type="ARBA" id="ARBA00023136"/>
    </source>
</evidence>
<dbReference type="Gene3D" id="3.30.479.30">
    <property type="entry name" value="Band 7 domain"/>
    <property type="match status" value="1"/>
</dbReference>
<accession>A0A380TF61</accession>
<dbReference type="InterPro" id="IPR001107">
    <property type="entry name" value="Band_7"/>
</dbReference>
<proteinExistence type="inferred from homology"/>
<dbReference type="PRINTS" id="PR00721">
    <property type="entry name" value="STOMATIN"/>
</dbReference>
<dbReference type="AlphaFoldDB" id="A0A380TF61"/>
<dbReference type="PIRSF" id="PIRSF005651">
    <property type="entry name" value="HflC"/>
    <property type="match status" value="1"/>
</dbReference>
<evidence type="ECO:0000256" key="1">
    <source>
        <dbReference type="ARBA" id="ARBA00004370"/>
    </source>
</evidence>
<evidence type="ECO:0000313" key="7">
    <source>
        <dbReference type="EMBL" id="SUS07092.1"/>
    </source>
</evidence>
<dbReference type="Pfam" id="PF01145">
    <property type="entry name" value="Band_7"/>
    <property type="match status" value="1"/>
</dbReference>
<feature type="domain" description="Band 7" evidence="6">
    <location>
        <begin position="22"/>
        <end position="184"/>
    </location>
</feature>
<gene>
    <name evidence="7" type="primary">hflC</name>
    <name evidence="7" type="ORF">DF3PB_3770002</name>
</gene>
<sequence length="294" mass="33105">MKQARLVGLAVVAVVAFVLLISSLFTVRQTEQALILQFGNPVRVVQQPGLGFKLPFIQNVEFFERRILDLDPPTQEVLLVDQKRINVDAFARYRIVDPLRFKQRAVSDANFRLIFGGRLNSVVRTEVARSGLGDILSTERAQIMLRIKETMKAQAPEFGVEVIDVRIGRTDLPETTSQAVFNRMRSDRVAQAAQLRAEGEQQKATIQAEADRTRTVILADASRQAQINRGQGDAEKTRILNEAYGRDLFFFDFYRSLEAYSALSTPGSTMVLSPTSEFFRFFLGTQPDQGSVKR</sequence>
<name>A0A380TF61_9ZZZZ</name>
<evidence type="ECO:0000256" key="3">
    <source>
        <dbReference type="ARBA" id="ARBA00022692"/>
    </source>
</evidence>
<dbReference type="PANTHER" id="PTHR42911:SF1">
    <property type="entry name" value="MODULATOR OF FTSH PROTEASE HFLC"/>
    <property type="match status" value="1"/>
</dbReference>
<dbReference type="EMBL" id="UIDG01000309">
    <property type="protein sequence ID" value="SUS07092.1"/>
    <property type="molecule type" value="Genomic_DNA"/>
</dbReference>
<evidence type="ECO:0000259" key="6">
    <source>
        <dbReference type="SMART" id="SM00244"/>
    </source>
</evidence>
<dbReference type="InterPro" id="IPR010200">
    <property type="entry name" value="HflC"/>
</dbReference>
<comment type="subcellular location">
    <subcellularLocation>
        <location evidence="1">Membrane</location>
    </subcellularLocation>
</comment>
<dbReference type="SUPFAM" id="SSF117892">
    <property type="entry name" value="Band 7/SPFH domain"/>
    <property type="match status" value="1"/>
</dbReference>
<keyword evidence="5" id="KW-0472">Membrane</keyword>
<organism evidence="7">
    <name type="scientific">metagenome</name>
    <dbReference type="NCBI Taxonomy" id="256318"/>
    <lineage>
        <taxon>unclassified sequences</taxon>
        <taxon>metagenomes</taxon>
    </lineage>
</organism>
<dbReference type="InterPro" id="IPR036013">
    <property type="entry name" value="Band_7/SPFH_dom_sf"/>
</dbReference>
<dbReference type="PANTHER" id="PTHR42911">
    <property type="entry name" value="MODULATOR OF FTSH PROTEASE HFLC"/>
    <property type="match status" value="1"/>
</dbReference>
<dbReference type="InterPro" id="IPR001972">
    <property type="entry name" value="Stomatin_HflK_fam"/>
</dbReference>
<dbReference type="GO" id="GO:0016020">
    <property type="term" value="C:membrane"/>
    <property type="evidence" value="ECO:0007669"/>
    <property type="project" value="UniProtKB-SubCell"/>
</dbReference>